<reference evidence="2 3" key="1">
    <citation type="submission" date="2019-03" db="EMBL/GenBank/DDBJ databases">
        <title>Genomic Encyclopedia of Type Strains, Phase III (KMG-III): the genomes of soil and plant-associated and newly described type strains.</title>
        <authorList>
            <person name="Whitman W."/>
        </authorList>
    </citation>
    <scope>NUCLEOTIDE SEQUENCE [LARGE SCALE GENOMIC DNA]</scope>
    <source>
        <strain evidence="2 3">CECT 8976</strain>
    </source>
</reference>
<dbReference type="EMBL" id="SNZP01000005">
    <property type="protein sequence ID" value="TDR80251.1"/>
    <property type="molecule type" value="Genomic_DNA"/>
</dbReference>
<accession>A0A4R7B6F9</accession>
<dbReference type="AlphaFoldDB" id="A0A4R7B6F9"/>
<protein>
    <submittedName>
        <fullName evidence="2">Pilus assembly protein Flp/PilA</fullName>
    </submittedName>
</protein>
<proteinExistence type="predicted"/>
<evidence type="ECO:0000313" key="2">
    <source>
        <dbReference type="EMBL" id="TDR80251.1"/>
    </source>
</evidence>
<dbReference type="Proteomes" id="UP000295611">
    <property type="component" value="Unassembled WGS sequence"/>
</dbReference>
<dbReference type="RefSeq" id="WP_133679689.1">
    <property type="nucleotide sequence ID" value="NZ_SNZP01000005.1"/>
</dbReference>
<keyword evidence="1" id="KW-0812">Transmembrane</keyword>
<name>A0A4R7B6F9_9NEIS</name>
<gene>
    <name evidence="2" type="ORF">DFP86_105106</name>
</gene>
<dbReference type="InterPro" id="IPR007047">
    <property type="entry name" value="Flp_Fap"/>
</dbReference>
<keyword evidence="3" id="KW-1185">Reference proteome</keyword>
<dbReference type="Pfam" id="PF04964">
    <property type="entry name" value="Flp_Fap"/>
    <property type="match status" value="1"/>
</dbReference>
<comment type="caution">
    <text evidence="2">The sequence shown here is derived from an EMBL/GenBank/DDBJ whole genome shotgun (WGS) entry which is preliminary data.</text>
</comment>
<sequence>MKLKQFFQLFKKNERGVTALEYAVIAGVVVVVVAGLSGKISQIYTTAFTNISATISNATTPSSGS</sequence>
<evidence type="ECO:0000313" key="3">
    <source>
        <dbReference type="Proteomes" id="UP000295611"/>
    </source>
</evidence>
<keyword evidence="1" id="KW-0472">Membrane</keyword>
<keyword evidence="1" id="KW-1133">Transmembrane helix</keyword>
<evidence type="ECO:0000256" key="1">
    <source>
        <dbReference type="SAM" id="Phobius"/>
    </source>
</evidence>
<organism evidence="2 3">
    <name type="scientific">Paludibacterium purpuratum</name>
    <dbReference type="NCBI Taxonomy" id="1144873"/>
    <lineage>
        <taxon>Bacteria</taxon>
        <taxon>Pseudomonadati</taxon>
        <taxon>Pseudomonadota</taxon>
        <taxon>Betaproteobacteria</taxon>
        <taxon>Neisseriales</taxon>
        <taxon>Chromobacteriaceae</taxon>
        <taxon>Paludibacterium</taxon>
    </lineage>
</organism>
<feature type="transmembrane region" description="Helical" evidence="1">
    <location>
        <begin position="20"/>
        <end position="38"/>
    </location>
</feature>